<dbReference type="PANTHER" id="PTHR30126">
    <property type="entry name" value="HTH-TYPE TRANSCRIPTIONAL REGULATOR"/>
    <property type="match status" value="1"/>
</dbReference>
<keyword evidence="4" id="KW-0804">Transcription</keyword>
<dbReference type="InterPro" id="IPR036388">
    <property type="entry name" value="WH-like_DNA-bd_sf"/>
</dbReference>
<dbReference type="CDD" id="cd05466">
    <property type="entry name" value="PBP2_LTTR_substrate"/>
    <property type="match status" value="1"/>
</dbReference>
<dbReference type="Gene3D" id="3.40.190.290">
    <property type="match status" value="1"/>
</dbReference>
<dbReference type="InterPro" id="IPR005119">
    <property type="entry name" value="LysR_subst-bd"/>
</dbReference>
<keyword evidence="3" id="KW-0238">DNA-binding</keyword>
<gene>
    <name evidence="6" type="ORF">H9716_01650</name>
</gene>
<dbReference type="SUPFAM" id="SSF46785">
    <property type="entry name" value="Winged helix' DNA-binding domain"/>
    <property type="match status" value="1"/>
</dbReference>
<evidence type="ECO:0000256" key="1">
    <source>
        <dbReference type="ARBA" id="ARBA00009437"/>
    </source>
</evidence>
<evidence type="ECO:0000259" key="5">
    <source>
        <dbReference type="PROSITE" id="PS50931"/>
    </source>
</evidence>
<dbReference type="FunFam" id="1.10.10.10:FF:000001">
    <property type="entry name" value="LysR family transcriptional regulator"/>
    <property type="match status" value="1"/>
</dbReference>
<dbReference type="Proteomes" id="UP000886804">
    <property type="component" value="Unassembled WGS sequence"/>
</dbReference>
<reference evidence="6" key="1">
    <citation type="journal article" date="2021" name="PeerJ">
        <title>Extensive microbial diversity within the chicken gut microbiome revealed by metagenomics and culture.</title>
        <authorList>
            <person name="Gilroy R."/>
            <person name="Ravi A."/>
            <person name="Getino M."/>
            <person name="Pursley I."/>
            <person name="Horton D.L."/>
            <person name="Alikhan N.F."/>
            <person name="Baker D."/>
            <person name="Gharbi K."/>
            <person name="Hall N."/>
            <person name="Watson M."/>
            <person name="Adriaenssens E.M."/>
            <person name="Foster-Nyarko E."/>
            <person name="Jarju S."/>
            <person name="Secka A."/>
            <person name="Antonio M."/>
            <person name="Oren A."/>
            <person name="Chaudhuri R.R."/>
            <person name="La Ragione R."/>
            <person name="Hildebrand F."/>
            <person name="Pallen M.J."/>
        </authorList>
    </citation>
    <scope>NUCLEOTIDE SEQUENCE</scope>
    <source>
        <strain evidence="6">CHK188-4685</strain>
    </source>
</reference>
<evidence type="ECO:0000256" key="2">
    <source>
        <dbReference type="ARBA" id="ARBA00023015"/>
    </source>
</evidence>
<dbReference type="GO" id="GO:0003700">
    <property type="term" value="F:DNA-binding transcription factor activity"/>
    <property type="evidence" value="ECO:0007669"/>
    <property type="project" value="InterPro"/>
</dbReference>
<organism evidence="6 7">
    <name type="scientific">Candidatus Enterocloster faecavium</name>
    <dbReference type="NCBI Taxonomy" id="2838560"/>
    <lineage>
        <taxon>Bacteria</taxon>
        <taxon>Bacillati</taxon>
        <taxon>Bacillota</taxon>
        <taxon>Clostridia</taxon>
        <taxon>Lachnospirales</taxon>
        <taxon>Lachnospiraceae</taxon>
        <taxon>Enterocloster</taxon>
    </lineage>
</organism>
<dbReference type="EMBL" id="DWYS01000020">
    <property type="protein sequence ID" value="HJB06551.1"/>
    <property type="molecule type" value="Genomic_DNA"/>
</dbReference>
<dbReference type="SUPFAM" id="SSF53850">
    <property type="entry name" value="Periplasmic binding protein-like II"/>
    <property type="match status" value="1"/>
</dbReference>
<dbReference type="PROSITE" id="PS50931">
    <property type="entry name" value="HTH_LYSR"/>
    <property type="match status" value="1"/>
</dbReference>
<dbReference type="AlphaFoldDB" id="A0A9D2L617"/>
<proteinExistence type="inferred from homology"/>
<evidence type="ECO:0000256" key="4">
    <source>
        <dbReference type="ARBA" id="ARBA00023163"/>
    </source>
</evidence>
<sequence length="294" mass="33453">MDMDEIQTFIVLASCRNFTKAAEILHIVQSTVSNRIRSLEEYIGARLVVRYKNGIHLTEEGAAFLTYANQISALNQKALQEIHMHKKFRATLRIGCAQWMYDRWIGKLLIGFSERFPDVSLHVEIEHSEDMIPMLQHKLLDLAFIAYEMNSGGISSRLFKQTDILFVGAPEVFGGLKQGIMKQGLTQIPLIYSDIWDSYLEDISKHTLSGGMVFCVHSNMLASAKQFCLAGAGCCFLPAAMLEQELKEGTLIEIPIYDLPVRSMTTYMAYQRGNLNTEVLKDWMKFYEENSQDL</sequence>
<dbReference type="InterPro" id="IPR036390">
    <property type="entry name" value="WH_DNA-bd_sf"/>
</dbReference>
<dbReference type="PRINTS" id="PR00039">
    <property type="entry name" value="HTHLYSR"/>
</dbReference>
<dbReference type="Pfam" id="PF03466">
    <property type="entry name" value="LysR_substrate"/>
    <property type="match status" value="1"/>
</dbReference>
<evidence type="ECO:0000256" key="3">
    <source>
        <dbReference type="ARBA" id="ARBA00023125"/>
    </source>
</evidence>
<dbReference type="InterPro" id="IPR000847">
    <property type="entry name" value="LysR_HTH_N"/>
</dbReference>
<reference evidence="6" key="2">
    <citation type="submission" date="2021-04" db="EMBL/GenBank/DDBJ databases">
        <authorList>
            <person name="Gilroy R."/>
        </authorList>
    </citation>
    <scope>NUCLEOTIDE SEQUENCE</scope>
    <source>
        <strain evidence="6">CHK188-4685</strain>
    </source>
</reference>
<keyword evidence="2" id="KW-0805">Transcription regulation</keyword>
<feature type="domain" description="HTH lysR-type" evidence="5">
    <location>
        <begin position="1"/>
        <end position="58"/>
    </location>
</feature>
<dbReference type="Pfam" id="PF00126">
    <property type="entry name" value="HTH_1"/>
    <property type="match status" value="1"/>
</dbReference>
<comment type="caution">
    <text evidence="6">The sequence shown here is derived from an EMBL/GenBank/DDBJ whole genome shotgun (WGS) entry which is preliminary data.</text>
</comment>
<comment type="similarity">
    <text evidence="1">Belongs to the LysR transcriptional regulatory family.</text>
</comment>
<dbReference type="PANTHER" id="PTHR30126:SF40">
    <property type="entry name" value="HTH-TYPE TRANSCRIPTIONAL REGULATOR GLTR"/>
    <property type="match status" value="1"/>
</dbReference>
<evidence type="ECO:0000313" key="7">
    <source>
        <dbReference type="Proteomes" id="UP000886804"/>
    </source>
</evidence>
<name>A0A9D2L617_9FIRM</name>
<dbReference type="GO" id="GO:0000976">
    <property type="term" value="F:transcription cis-regulatory region binding"/>
    <property type="evidence" value="ECO:0007669"/>
    <property type="project" value="TreeGrafter"/>
</dbReference>
<dbReference type="Gene3D" id="1.10.10.10">
    <property type="entry name" value="Winged helix-like DNA-binding domain superfamily/Winged helix DNA-binding domain"/>
    <property type="match status" value="1"/>
</dbReference>
<evidence type="ECO:0000313" key="6">
    <source>
        <dbReference type="EMBL" id="HJB06551.1"/>
    </source>
</evidence>
<protein>
    <submittedName>
        <fullName evidence="6">LysR family transcriptional regulator</fullName>
    </submittedName>
</protein>
<accession>A0A9D2L617</accession>